<gene>
    <name evidence="2" type="ORF">DB31_0340</name>
</gene>
<dbReference type="PATRIC" id="fig|394096.3.peg.339"/>
<feature type="transmembrane region" description="Helical" evidence="1">
    <location>
        <begin position="97"/>
        <end position="114"/>
    </location>
</feature>
<dbReference type="Proteomes" id="UP000028725">
    <property type="component" value="Unassembled WGS sequence"/>
</dbReference>
<keyword evidence="3" id="KW-1185">Reference proteome</keyword>
<dbReference type="AlphaFoldDB" id="A0A085WWL6"/>
<keyword evidence="1" id="KW-0472">Membrane</keyword>
<proteinExistence type="predicted"/>
<dbReference type="EMBL" id="JMCB01000001">
    <property type="protein sequence ID" value="KFE72079.1"/>
    <property type="molecule type" value="Genomic_DNA"/>
</dbReference>
<protein>
    <submittedName>
        <fullName evidence="2">Uncharacterized protein</fullName>
    </submittedName>
</protein>
<comment type="caution">
    <text evidence="2">The sequence shown here is derived from an EMBL/GenBank/DDBJ whole genome shotgun (WGS) entry which is preliminary data.</text>
</comment>
<organism evidence="2 3">
    <name type="scientific">Hyalangium minutum</name>
    <dbReference type="NCBI Taxonomy" id="394096"/>
    <lineage>
        <taxon>Bacteria</taxon>
        <taxon>Pseudomonadati</taxon>
        <taxon>Myxococcota</taxon>
        <taxon>Myxococcia</taxon>
        <taxon>Myxococcales</taxon>
        <taxon>Cystobacterineae</taxon>
        <taxon>Archangiaceae</taxon>
        <taxon>Hyalangium</taxon>
    </lineage>
</organism>
<sequence>MADVLTRMWRELSERPEGPLAFRFYIQPLMAMLFAVRDGIKDARAGRPAYFWALFTDKPNRRKLLRSGWNSVDKICIFAFVLDTLYQLFVLKGLRPIQGMLVAVLLALVPYVLLRGPVNRLARALQHRRASEQE</sequence>
<dbReference type="RefSeq" id="WP_044181007.1">
    <property type="nucleotide sequence ID" value="NZ_JMCB01000001.1"/>
</dbReference>
<accession>A0A085WWL6</accession>
<name>A0A085WWL6_9BACT</name>
<keyword evidence="1" id="KW-0812">Transmembrane</keyword>
<feature type="transmembrane region" description="Helical" evidence="1">
    <location>
        <begin position="71"/>
        <end position="91"/>
    </location>
</feature>
<evidence type="ECO:0000256" key="1">
    <source>
        <dbReference type="SAM" id="Phobius"/>
    </source>
</evidence>
<reference evidence="2 3" key="1">
    <citation type="submission" date="2014-04" db="EMBL/GenBank/DDBJ databases">
        <title>Genome assembly of Hyalangium minutum DSM 14724.</title>
        <authorList>
            <person name="Sharma G."/>
            <person name="Subramanian S."/>
        </authorList>
    </citation>
    <scope>NUCLEOTIDE SEQUENCE [LARGE SCALE GENOMIC DNA]</scope>
    <source>
        <strain evidence="2 3">DSM 14724</strain>
    </source>
</reference>
<keyword evidence="1" id="KW-1133">Transmembrane helix</keyword>
<evidence type="ECO:0000313" key="2">
    <source>
        <dbReference type="EMBL" id="KFE72079.1"/>
    </source>
</evidence>
<evidence type="ECO:0000313" key="3">
    <source>
        <dbReference type="Proteomes" id="UP000028725"/>
    </source>
</evidence>